<dbReference type="RefSeq" id="WP_211850558.1">
    <property type="nucleotide sequence ID" value="NZ_JAAGBB010000001.1"/>
</dbReference>
<evidence type="ECO:0000256" key="1">
    <source>
        <dbReference type="ARBA" id="ARBA00001954"/>
    </source>
</evidence>
<evidence type="ECO:0000313" key="3">
    <source>
        <dbReference type="Proteomes" id="UP001196870"/>
    </source>
</evidence>
<organism evidence="2 3">
    <name type="scientific">Plastoroseomonas hellenica</name>
    <dbReference type="NCBI Taxonomy" id="2687306"/>
    <lineage>
        <taxon>Bacteria</taxon>
        <taxon>Pseudomonadati</taxon>
        <taxon>Pseudomonadota</taxon>
        <taxon>Alphaproteobacteria</taxon>
        <taxon>Acetobacterales</taxon>
        <taxon>Acetobacteraceae</taxon>
        <taxon>Plastoroseomonas</taxon>
    </lineage>
</organism>
<comment type="cofactor">
    <cofactor evidence="1">
        <name>Fe(2+)</name>
        <dbReference type="ChEBI" id="CHEBI:29033"/>
    </cofactor>
</comment>
<accession>A0ABS5ERP4</accession>
<proteinExistence type="predicted"/>
<keyword evidence="3" id="KW-1185">Reference proteome</keyword>
<dbReference type="SUPFAM" id="SSF51197">
    <property type="entry name" value="Clavaminate synthase-like"/>
    <property type="match status" value="1"/>
</dbReference>
<dbReference type="EMBL" id="JAAGBB010000001">
    <property type="protein sequence ID" value="MBR0662968.1"/>
    <property type="molecule type" value="Genomic_DNA"/>
</dbReference>
<sequence length="285" mass="31657">MERTTPGERPLKRLTPEAVAFYQAHGYYAPVPALPAAEVAELRRKLEAHETAHGHLRGPLRHKTHLLFTWLDGLIRHPAILDAVEDLIGPNILAWGTSFFIKEARDPSYVSWHQDSTYWGLEPAEIVTAWVALSESTAENGAMRVIPDSHLLEQVPHRDTFAAGNLLSRGQEIAVEVEEARAHMLELRPGEMSLHHVRLIHGSDPNPSDSRRIGFAIRYLPTHVRQVAGTHDSATLVRGVDAFHHFAPEQRPEADFSPAALAFHTQITGAHQEILMRGTGRTAAA</sequence>
<dbReference type="Pfam" id="PF05721">
    <property type="entry name" value="PhyH"/>
    <property type="match status" value="1"/>
</dbReference>
<evidence type="ECO:0000313" key="2">
    <source>
        <dbReference type="EMBL" id="MBR0662968.1"/>
    </source>
</evidence>
<dbReference type="GO" id="GO:0051213">
    <property type="term" value="F:dioxygenase activity"/>
    <property type="evidence" value="ECO:0007669"/>
    <property type="project" value="UniProtKB-KW"/>
</dbReference>
<keyword evidence="2" id="KW-0223">Dioxygenase</keyword>
<comment type="caution">
    <text evidence="2">The sequence shown here is derived from an EMBL/GenBank/DDBJ whole genome shotgun (WGS) entry which is preliminary data.</text>
</comment>
<dbReference type="PANTHER" id="PTHR20883">
    <property type="entry name" value="PHYTANOYL-COA DIOXYGENASE DOMAIN CONTAINING 1"/>
    <property type="match status" value="1"/>
</dbReference>
<protein>
    <submittedName>
        <fullName evidence="2">Phytanoyl-CoA dioxygenase family protein</fullName>
    </submittedName>
</protein>
<name>A0ABS5ERP4_9PROT</name>
<reference evidence="3" key="1">
    <citation type="journal article" date="2021" name="Syst. Appl. Microbiol.">
        <title>Roseomonas hellenica sp. nov., isolated from roots of wild-growing Alkanna tinctoria.</title>
        <authorList>
            <person name="Rat A."/>
            <person name="Naranjo H.D."/>
            <person name="Lebbe L."/>
            <person name="Cnockaert M."/>
            <person name="Krigas N."/>
            <person name="Grigoriadou K."/>
            <person name="Maloupa E."/>
            <person name="Willems A."/>
        </authorList>
    </citation>
    <scope>NUCLEOTIDE SEQUENCE [LARGE SCALE GENOMIC DNA]</scope>
    <source>
        <strain evidence="3">LMG 31523</strain>
    </source>
</reference>
<gene>
    <name evidence="2" type="ORF">GXW71_01245</name>
</gene>
<dbReference type="InterPro" id="IPR008775">
    <property type="entry name" value="Phytyl_CoA_dOase-like"/>
</dbReference>
<dbReference type="PANTHER" id="PTHR20883:SF48">
    <property type="entry name" value="ECTOINE DIOXYGENASE"/>
    <property type="match status" value="1"/>
</dbReference>
<keyword evidence="2" id="KW-0560">Oxidoreductase</keyword>
<dbReference type="Proteomes" id="UP001196870">
    <property type="component" value="Unassembled WGS sequence"/>
</dbReference>
<dbReference type="Gene3D" id="2.60.120.620">
    <property type="entry name" value="q2cbj1_9rhob like domain"/>
    <property type="match status" value="1"/>
</dbReference>